<dbReference type="PANTHER" id="PTHR33946:SF4">
    <property type="entry name" value="COAGULATION FACTOR XI"/>
    <property type="match status" value="1"/>
</dbReference>
<keyword evidence="3" id="KW-1185">Reference proteome</keyword>
<dbReference type="EMBL" id="GL376626">
    <property type="status" value="NOT_ANNOTATED_CDS"/>
    <property type="molecule type" value="Genomic_DNA"/>
</dbReference>
<reference evidence="3" key="1">
    <citation type="journal article" date="2010" name="Genome Biol.">
        <title>Genome sequence of the necrotrophic plant pathogen Pythium ultimum reveals original pathogenicity mechanisms and effector repertoire.</title>
        <authorList>
            <person name="Levesque C.A."/>
            <person name="Brouwer H."/>
            <person name="Cano L."/>
            <person name="Hamilton J.P."/>
            <person name="Holt C."/>
            <person name="Huitema E."/>
            <person name="Raffaele S."/>
            <person name="Robideau G.P."/>
            <person name="Thines M."/>
            <person name="Win J."/>
            <person name="Zerillo M.M."/>
            <person name="Beakes G.W."/>
            <person name="Boore J.L."/>
            <person name="Busam D."/>
            <person name="Dumas B."/>
            <person name="Ferriera S."/>
            <person name="Fuerstenberg S.I."/>
            <person name="Gachon C.M."/>
            <person name="Gaulin E."/>
            <person name="Govers F."/>
            <person name="Grenville-Briggs L."/>
            <person name="Horner N."/>
            <person name="Hostetler J."/>
            <person name="Jiang R.H."/>
            <person name="Johnson J."/>
            <person name="Krajaejun T."/>
            <person name="Lin H."/>
            <person name="Meijer H.J."/>
            <person name="Moore B."/>
            <person name="Morris P."/>
            <person name="Phuntmart V."/>
            <person name="Puiu D."/>
            <person name="Shetty J."/>
            <person name="Stajich J.E."/>
            <person name="Tripathy S."/>
            <person name="Wawra S."/>
            <person name="van West P."/>
            <person name="Whitty B.R."/>
            <person name="Coutinho P.M."/>
            <person name="Henrissat B."/>
            <person name="Martin F."/>
            <person name="Thomas P.D."/>
            <person name="Tyler B.M."/>
            <person name="De Vries R.P."/>
            <person name="Kamoun S."/>
            <person name="Yandell M."/>
            <person name="Tisserat N."/>
            <person name="Buell C.R."/>
        </authorList>
    </citation>
    <scope>NUCLEOTIDE SEQUENCE</scope>
    <source>
        <strain evidence="3">DAOM:BR144</strain>
    </source>
</reference>
<organism evidence="2 3">
    <name type="scientific">Globisporangium ultimum (strain ATCC 200006 / CBS 805.95 / DAOM BR144)</name>
    <name type="common">Pythium ultimum</name>
    <dbReference type="NCBI Taxonomy" id="431595"/>
    <lineage>
        <taxon>Eukaryota</taxon>
        <taxon>Sar</taxon>
        <taxon>Stramenopiles</taxon>
        <taxon>Oomycota</taxon>
        <taxon>Peronosporomycetes</taxon>
        <taxon>Pythiales</taxon>
        <taxon>Pythiaceae</taxon>
        <taxon>Globisporangium</taxon>
    </lineage>
</organism>
<dbReference type="OMA" id="PECMTIS"/>
<reference evidence="2" key="3">
    <citation type="submission" date="2015-02" db="UniProtKB">
        <authorList>
            <consortium name="EnsemblProtists"/>
        </authorList>
    </citation>
    <scope>IDENTIFICATION</scope>
    <source>
        <strain evidence="2">DAOM BR144</strain>
    </source>
</reference>
<proteinExistence type="predicted"/>
<dbReference type="Proteomes" id="UP000019132">
    <property type="component" value="Unassembled WGS sequence"/>
</dbReference>
<dbReference type="AlphaFoldDB" id="K3W932"/>
<feature type="signal peptide" evidence="1">
    <location>
        <begin position="1"/>
        <end position="21"/>
    </location>
</feature>
<reference evidence="3" key="2">
    <citation type="submission" date="2010-04" db="EMBL/GenBank/DDBJ databases">
        <authorList>
            <person name="Buell R."/>
            <person name="Hamilton J."/>
            <person name="Hostetler J."/>
        </authorList>
    </citation>
    <scope>NUCLEOTIDE SEQUENCE [LARGE SCALE GENOMIC DNA]</scope>
    <source>
        <strain evidence="3">DAOM:BR144</strain>
    </source>
</reference>
<evidence type="ECO:0000313" key="3">
    <source>
        <dbReference type="Proteomes" id="UP000019132"/>
    </source>
</evidence>
<evidence type="ECO:0000256" key="1">
    <source>
        <dbReference type="SAM" id="SignalP"/>
    </source>
</evidence>
<keyword evidence="1" id="KW-0732">Signal</keyword>
<dbReference type="InParanoid" id="K3W932"/>
<accession>K3W932</accession>
<evidence type="ECO:0000313" key="2">
    <source>
        <dbReference type="EnsemblProtists" id="PYU1_T001473"/>
    </source>
</evidence>
<dbReference type="VEuPathDB" id="FungiDB:PYU1_G001473"/>
<name>K3W932_GLOUD</name>
<feature type="chain" id="PRO_5003870811" description="ShKT domain-containing protein" evidence="1">
    <location>
        <begin position="22"/>
        <end position="423"/>
    </location>
</feature>
<dbReference type="eggNOG" id="ENOG502RS9J">
    <property type="taxonomic scope" value="Eukaryota"/>
</dbReference>
<protein>
    <recommendedName>
        <fullName evidence="4">ShKT domain-containing protein</fullName>
    </recommendedName>
</protein>
<evidence type="ECO:0008006" key="4">
    <source>
        <dbReference type="Google" id="ProtNLM"/>
    </source>
</evidence>
<dbReference type="HOGENOM" id="CLU_022164_1_0_1"/>
<dbReference type="PANTHER" id="PTHR33946">
    <property type="match status" value="1"/>
</dbReference>
<dbReference type="EnsemblProtists" id="PYU1_T001473">
    <property type="protein sequence ID" value="PYU1_T001473"/>
    <property type="gene ID" value="PYU1_G001473"/>
</dbReference>
<sequence>MARVTSFVAAWIAALSAVASAQDALSTAGALASVAPADASNATTAALSAVKTVASAAAKWLFTPVTSVQVRVQGNLPVWDAKNKVYVASYGNTFDEKYRSVLDTVNMAAVEGAFKYAQAECINQDVVVNCTRKNDIKYVVFYQTTIVQPRAAMAFYQLDTTGKAAIEHCPFIPMDGGQCTPTNGVLPKECDQFFGLNGQEKLGMCVGGQLQDQELLAPYPNNYWFSYPSSCPTKVWNDKTDACRAAQPGGLCPFGVEPDGIMCSFSYEILGWVKLDDVVGITKMKNPATNKTYVDYAEFCNAGGVEFQATIGSNSHVFVNQTIPFWKDPLNPKANTKRAQHLVSAYATALRRSSKTSGGGTMKPLPTITSLQKKNPPCYKNNVQCATAKFGCRRQLYSQICEVCKKNNGDCIRRPSGFKFPQL</sequence>